<organism evidence="2 3">
    <name type="scientific">Flavobacterium hydrocarbonoxydans</name>
    <dbReference type="NCBI Taxonomy" id="2683249"/>
    <lineage>
        <taxon>Bacteria</taxon>
        <taxon>Pseudomonadati</taxon>
        <taxon>Bacteroidota</taxon>
        <taxon>Flavobacteriia</taxon>
        <taxon>Flavobacteriales</taxon>
        <taxon>Flavobacteriaceae</taxon>
        <taxon>Flavobacterium</taxon>
    </lineage>
</organism>
<gene>
    <name evidence="2" type="ORF">GON26_17180</name>
</gene>
<keyword evidence="3" id="KW-1185">Reference proteome</keyword>
<dbReference type="AlphaFoldDB" id="A0A6I4NST6"/>
<evidence type="ECO:0000259" key="1">
    <source>
        <dbReference type="Pfam" id="PF13568"/>
    </source>
</evidence>
<accession>A0A6I4NST6</accession>
<dbReference type="Proteomes" id="UP000471501">
    <property type="component" value="Unassembled WGS sequence"/>
</dbReference>
<reference evidence="2 3" key="1">
    <citation type="submission" date="2019-12" db="EMBL/GenBank/DDBJ databases">
        <authorList>
            <person name="Kim Y.S."/>
        </authorList>
    </citation>
    <scope>NUCLEOTIDE SEQUENCE [LARGE SCALE GENOMIC DNA]</scope>
    <source>
        <strain evidence="2 3">GA093</strain>
    </source>
</reference>
<dbReference type="EMBL" id="WSTB01000010">
    <property type="protein sequence ID" value="MWB96102.1"/>
    <property type="molecule type" value="Genomic_DNA"/>
</dbReference>
<evidence type="ECO:0000313" key="2">
    <source>
        <dbReference type="EMBL" id="MWB96102.1"/>
    </source>
</evidence>
<dbReference type="InterPro" id="IPR025665">
    <property type="entry name" value="Beta-barrel_OMP_2"/>
</dbReference>
<feature type="domain" description="Outer membrane protein beta-barrel" evidence="1">
    <location>
        <begin position="24"/>
        <end position="233"/>
    </location>
</feature>
<dbReference type="RefSeq" id="WP_160376000.1">
    <property type="nucleotide sequence ID" value="NZ_WSTB01000010.1"/>
</dbReference>
<sequence length="282" mass="31259">MKKYYITSLFLITAILGVAITTHAQEKKYEISAALGGGASYLDYGTRSGELVPGNGFNAGLRFAYYLNQNISLGIGAEYQSYQSSARFLSLNGRYTTTDIEDESFQFRYAADHVSEKQKLGYINIPVNIQYETLGTTRLYLAAGAKIGFAVSGCSETTMDDVTTSGYYPQYNVVLYEPAFAGFGTFDAINTGKQDLDTEVSYSATFETGIKQILNKKHSLYIGLYLDYGLNTVYDKSNTKNIVQYTNTAVPVQLQYNSILDSAYADDPILLSYGVKLRFAFR</sequence>
<proteinExistence type="predicted"/>
<protein>
    <submittedName>
        <fullName evidence="2">Outer membrane beta-barrel protein</fullName>
    </submittedName>
</protein>
<dbReference type="Pfam" id="PF13568">
    <property type="entry name" value="OMP_b-brl_2"/>
    <property type="match status" value="1"/>
</dbReference>
<name>A0A6I4NST6_9FLAO</name>
<comment type="caution">
    <text evidence="2">The sequence shown here is derived from an EMBL/GenBank/DDBJ whole genome shotgun (WGS) entry which is preliminary data.</text>
</comment>
<evidence type="ECO:0000313" key="3">
    <source>
        <dbReference type="Proteomes" id="UP000471501"/>
    </source>
</evidence>